<dbReference type="RefSeq" id="WP_359980714.1">
    <property type="nucleotide sequence ID" value="NZ_JBEZLS010000010.1"/>
</dbReference>
<protein>
    <submittedName>
        <fullName evidence="3">Glucose 1-dehydrogenase</fullName>
        <ecNumber evidence="3">1.1.1.47</ecNumber>
    </submittedName>
</protein>
<dbReference type="PANTHER" id="PTHR24321">
    <property type="entry name" value="DEHYDROGENASES, SHORT CHAIN"/>
    <property type="match status" value="1"/>
</dbReference>
<evidence type="ECO:0000313" key="3">
    <source>
        <dbReference type="EMBL" id="MEU9352468.1"/>
    </source>
</evidence>
<dbReference type="PRINTS" id="PR00081">
    <property type="entry name" value="GDHRDH"/>
</dbReference>
<keyword evidence="4" id="KW-1185">Reference proteome</keyword>
<dbReference type="InterPro" id="IPR036291">
    <property type="entry name" value="NAD(P)-bd_dom_sf"/>
</dbReference>
<comment type="similarity">
    <text evidence="1">Belongs to the short-chain dehydrogenases/reductases (SDR) family.</text>
</comment>
<dbReference type="InterPro" id="IPR020904">
    <property type="entry name" value="Sc_DH/Rdtase_CS"/>
</dbReference>
<dbReference type="EMBL" id="JBEZLS010000010">
    <property type="protein sequence ID" value="MEU9352468.1"/>
    <property type="molecule type" value="Genomic_DNA"/>
</dbReference>
<dbReference type="CDD" id="cd05233">
    <property type="entry name" value="SDR_c"/>
    <property type="match status" value="1"/>
</dbReference>
<dbReference type="PRINTS" id="PR00080">
    <property type="entry name" value="SDRFAMILY"/>
</dbReference>
<accession>A0ABV3E5P3</accession>
<gene>
    <name evidence="3" type="ORF">AB0D65_16080</name>
</gene>
<evidence type="ECO:0000313" key="4">
    <source>
        <dbReference type="Proteomes" id="UP001551582"/>
    </source>
</evidence>
<proteinExistence type="inferred from homology"/>
<organism evidence="3 4">
    <name type="scientific">Streptomyces griseoloalbus</name>
    <dbReference type="NCBI Taxonomy" id="67303"/>
    <lineage>
        <taxon>Bacteria</taxon>
        <taxon>Bacillati</taxon>
        <taxon>Actinomycetota</taxon>
        <taxon>Actinomycetes</taxon>
        <taxon>Kitasatosporales</taxon>
        <taxon>Streptomycetaceae</taxon>
        <taxon>Streptomyces</taxon>
    </lineage>
</organism>
<dbReference type="PANTHER" id="PTHR24321:SF11">
    <property type="entry name" value="BLR0893 PROTEIN"/>
    <property type="match status" value="1"/>
</dbReference>
<name>A0ABV3E5P3_9ACTN</name>
<evidence type="ECO:0000256" key="2">
    <source>
        <dbReference type="ARBA" id="ARBA00023002"/>
    </source>
</evidence>
<dbReference type="SUPFAM" id="SSF51735">
    <property type="entry name" value="NAD(P)-binding Rossmann-fold domains"/>
    <property type="match status" value="1"/>
</dbReference>
<reference evidence="3 4" key="1">
    <citation type="submission" date="2024-06" db="EMBL/GenBank/DDBJ databases">
        <title>The Natural Products Discovery Center: Release of the First 8490 Sequenced Strains for Exploring Actinobacteria Biosynthetic Diversity.</title>
        <authorList>
            <person name="Kalkreuter E."/>
            <person name="Kautsar S.A."/>
            <person name="Yang D."/>
            <person name="Bader C.D."/>
            <person name="Teijaro C.N."/>
            <person name="Fluegel L."/>
            <person name="Davis C.M."/>
            <person name="Simpson J.R."/>
            <person name="Lauterbach L."/>
            <person name="Steele A.D."/>
            <person name="Gui C."/>
            <person name="Meng S."/>
            <person name="Li G."/>
            <person name="Viehrig K."/>
            <person name="Ye F."/>
            <person name="Su P."/>
            <person name="Kiefer A.F."/>
            <person name="Nichols A."/>
            <person name="Cepeda A.J."/>
            <person name="Yan W."/>
            <person name="Fan B."/>
            <person name="Jiang Y."/>
            <person name="Adhikari A."/>
            <person name="Zheng C.-J."/>
            <person name="Schuster L."/>
            <person name="Cowan T.M."/>
            <person name="Smanski M.J."/>
            <person name="Chevrette M.G."/>
            <person name="De Carvalho L.P.S."/>
            <person name="Shen B."/>
        </authorList>
    </citation>
    <scope>NUCLEOTIDE SEQUENCE [LARGE SCALE GENOMIC DNA]</scope>
    <source>
        <strain evidence="3 4">NPDC048274</strain>
    </source>
</reference>
<dbReference type="NCBIfam" id="NF005559">
    <property type="entry name" value="PRK07231.1"/>
    <property type="match status" value="1"/>
</dbReference>
<dbReference type="Proteomes" id="UP001551582">
    <property type="component" value="Unassembled WGS sequence"/>
</dbReference>
<sequence>MTDPYFDFTGKVVLVTGGATGIGRAVSLAFARQGAVVVIGDIDERSSETVHLIEKEGGRGLFVPTDVTRAAEVARLVATTVDTFGDLHIAFNNAGVFVPPAPLAEQSEEDFDKAIAVDLKGVFLSLKYEIAHMASAGGGAIINTASIAGLIGDPDMAPYVAAKHGVIGLTKAAAVDYAKAGIRVNALAPGLTRTAMTQPWLDDPVKREIVMAGPQMGRAADPEEIVGMVLYLASSAASFTTGGVFAVDGGQTAH</sequence>
<dbReference type="Gene3D" id="3.40.50.720">
    <property type="entry name" value="NAD(P)-binding Rossmann-like Domain"/>
    <property type="match status" value="1"/>
</dbReference>
<dbReference type="EC" id="1.1.1.47" evidence="3"/>
<dbReference type="Pfam" id="PF13561">
    <property type="entry name" value="adh_short_C2"/>
    <property type="match status" value="1"/>
</dbReference>
<evidence type="ECO:0000256" key="1">
    <source>
        <dbReference type="ARBA" id="ARBA00006484"/>
    </source>
</evidence>
<dbReference type="PROSITE" id="PS00061">
    <property type="entry name" value="ADH_SHORT"/>
    <property type="match status" value="1"/>
</dbReference>
<dbReference type="GO" id="GO:0047936">
    <property type="term" value="F:glucose 1-dehydrogenase [NAD(P)+] activity"/>
    <property type="evidence" value="ECO:0007669"/>
    <property type="project" value="UniProtKB-EC"/>
</dbReference>
<comment type="caution">
    <text evidence="3">The sequence shown here is derived from an EMBL/GenBank/DDBJ whole genome shotgun (WGS) entry which is preliminary data.</text>
</comment>
<keyword evidence="2 3" id="KW-0560">Oxidoreductase</keyword>
<dbReference type="InterPro" id="IPR002347">
    <property type="entry name" value="SDR_fam"/>
</dbReference>